<dbReference type="InterPro" id="IPR029044">
    <property type="entry name" value="Nucleotide-diphossugar_trans"/>
</dbReference>
<protein>
    <recommendedName>
        <fullName evidence="3">Alpha-1,4-N-acetylglucosaminyltransferase</fullName>
    </recommendedName>
</protein>
<dbReference type="Proteomes" id="UP000005408">
    <property type="component" value="Unassembled WGS sequence"/>
</dbReference>
<dbReference type="Gene3D" id="3.90.550.20">
    <property type="match status" value="1"/>
</dbReference>
<proteinExistence type="predicted"/>
<evidence type="ECO:0000313" key="2">
    <source>
        <dbReference type="Proteomes" id="UP000005408"/>
    </source>
</evidence>
<reference evidence="1" key="1">
    <citation type="submission" date="2022-08" db="UniProtKB">
        <authorList>
            <consortium name="EnsemblMetazoa"/>
        </authorList>
    </citation>
    <scope>IDENTIFICATION</scope>
    <source>
        <strain evidence="1">05x7-T-G4-1.051#20</strain>
    </source>
</reference>
<evidence type="ECO:0008006" key="3">
    <source>
        <dbReference type="Google" id="ProtNLM"/>
    </source>
</evidence>
<dbReference type="InterPro" id="IPR007577">
    <property type="entry name" value="GlycoTrfase_DXD_sugar-bd_CS"/>
</dbReference>
<evidence type="ECO:0000313" key="1">
    <source>
        <dbReference type="EnsemblMetazoa" id="G30665.1:cds"/>
    </source>
</evidence>
<keyword evidence="2" id="KW-1185">Reference proteome</keyword>
<accession>A0A8W8LY32</accession>
<dbReference type="PANTHER" id="PTHR46830">
    <property type="entry name" value="TRANSFERASE, PUTATIVE-RELATED"/>
    <property type="match status" value="1"/>
</dbReference>
<dbReference type="PANTHER" id="PTHR46830:SF1">
    <property type="entry name" value="ALPHA-1,4-N-ACETYLGLUCOSAMINYLTRANSFERASE"/>
    <property type="match status" value="1"/>
</dbReference>
<dbReference type="AlphaFoldDB" id="A0A8W8LY32"/>
<dbReference type="Pfam" id="PF04488">
    <property type="entry name" value="Gly_transf_sug"/>
    <property type="match status" value="1"/>
</dbReference>
<dbReference type="EnsemblMetazoa" id="G30665.1">
    <property type="protein sequence ID" value="G30665.1:cds"/>
    <property type="gene ID" value="G30665"/>
</dbReference>
<organism evidence="1 2">
    <name type="scientific">Magallana gigas</name>
    <name type="common">Pacific oyster</name>
    <name type="synonym">Crassostrea gigas</name>
    <dbReference type="NCBI Taxonomy" id="29159"/>
    <lineage>
        <taxon>Eukaryota</taxon>
        <taxon>Metazoa</taxon>
        <taxon>Spiralia</taxon>
        <taxon>Lophotrochozoa</taxon>
        <taxon>Mollusca</taxon>
        <taxon>Bivalvia</taxon>
        <taxon>Autobranchia</taxon>
        <taxon>Pteriomorphia</taxon>
        <taxon>Ostreida</taxon>
        <taxon>Ostreoidea</taxon>
        <taxon>Ostreidae</taxon>
        <taxon>Magallana</taxon>
    </lineage>
</organism>
<sequence length="520" mass="59880">MYEGIGSLPHRINGSRWLPHMQRALQTFFRSYPAFVSHLQDTSNSNAKASGLARLLVSSSLITFAVLLQEIISPLVRLSLTLQRQDLTIGDAKIAIAATGDFVKQFNVSNSDRLKKIVEEKDSYLKNLMDDMEIFMRKSLMQLPLGVLRTGQVKIMKHYCICFLCLKNGEPRTRPLENTEAYGVQDVKNLSERFKNTLHNAGVDREKLLEEWQMLKCLIYRRFKNFRASIWEDIHAVFGDSGVTNILKLLDLIHSLPPTSVLNETGFNKMKLIKTDRRQSQSARHLNDLMLIRLQSPSIAEFDPNPAIDRWMISPTGQKRRFHYRRIKKPITNETGTVQIDSEKISNQKILYVQHKSDILRLQILTEYGGIYLDTDQLLLTSLDKFRNRECTMGMAADGYLGSAVIIARKNSAFIKKWMDSYSAYKPNAWGENSVINATKLAKQNPDLIHPEKHNCPFYPHPNYLSKHNYKWLHSYGLHIYKPGRVEQLKQLNFSSIRKLNNTLGAAFRFVLFDNKELCL</sequence>
<dbReference type="SUPFAM" id="SSF53448">
    <property type="entry name" value="Nucleotide-diphospho-sugar transferases"/>
    <property type="match status" value="1"/>
</dbReference>
<name>A0A8W8LY32_MAGGI</name>